<dbReference type="PANTHER" id="PTHR34598">
    <property type="entry name" value="BLL6449 PROTEIN"/>
    <property type="match status" value="1"/>
</dbReference>
<dbReference type="OMA" id="KPWAKVD"/>
<dbReference type="Proteomes" id="UP000292957">
    <property type="component" value="Unassembled WGS sequence"/>
</dbReference>
<dbReference type="AlphaFoldDB" id="A0A4Q9MLZ8"/>
<dbReference type="OrthoDB" id="412788at2759"/>
<accession>A0A4Q9MLZ8</accession>
<sequence>MSASTIDSVTATLHYFEPPADGSKPFIHINADPKTGVRPQNFETRTHQVEIENLRGKEHTVSLDTTGFQYFKRAVPHTTFENNEVVEKEYYPQSIELVKELTGASRAVVFDHTIRRRRPGEIEDTPDKRQPVPRVHIDQTEGSAIARVHRHLPAEDVPDLLSKRFQIINLWRPIKHAAHDWPLTLCDYRSVDRSADLVPTTLKYPDRDGETFSVKFNPGHKWKYLRGMEPEELVLIKCYDSQKDGKTAVFTPHTAFEDPTTPKDAPLRESIELRLLVFYD</sequence>
<comment type="similarity">
    <text evidence="1">Belongs to the asaB hydroxylase/desaturase family.</text>
</comment>
<dbReference type="PANTHER" id="PTHR34598:SF3">
    <property type="entry name" value="OXIDOREDUCTASE AN1597"/>
    <property type="match status" value="1"/>
</dbReference>
<dbReference type="InterPro" id="IPR044053">
    <property type="entry name" value="AsaB-like"/>
</dbReference>
<evidence type="ECO:0000256" key="1">
    <source>
        <dbReference type="ARBA" id="ARBA00023604"/>
    </source>
</evidence>
<gene>
    <name evidence="2" type="ORF">BD311DRAFT_663266</name>
</gene>
<proteinExistence type="inferred from homology"/>
<dbReference type="EMBL" id="ML143421">
    <property type="protein sequence ID" value="TBU28495.1"/>
    <property type="molecule type" value="Genomic_DNA"/>
</dbReference>
<protein>
    <submittedName>
        <fullName evidence="2">Uncharacterized protein</fullName>
    </submittedName>
</protein>
<reference evidence="2" key="1">
    <citation type="submission" date="2019-01" db="EMBL/GenBank/DDBJ databases">
        <title>Draft genome sequences of three monokaryotic isolates of the white-rot basidiomycete fungus Dichomitus squalens.</title>
        <authorList>
            <consortium name="DOE Joint Genome Institute"/>
            <person name="Lopez S.C."/>
            <person name="Andreopoulos B."/>
            <person name="Pangilinan J."/>
            <person name="Lipzen A."/>
            <person name="Riley R."/>
            <person name="Ahrendt S."/>
            <person name="Ng V."/>
            <person name="Barry K."/>
            <person name="Daum C."/>
            <person name="Grigoriev I.V."/>
            <person name="Hilden K.S."/>
            <person name="Makela M.R."/>
            <person name="de Vries R.P."/>
        </authorList>
    </citation>
    <scope>NUCLEOTIDE SEQUENCE [LARGE SCALE GENOMIC DNA]</scope>
    <source>
        <strain evidence="2">OM18370.1</strain>
    </source>
</reference>
<name>A0A4Q9MLZ8_9APHY</name>
<dbReference type="NCBIfam" id="NF041278">
    <property type="entry name" value="CmcJ_NvfI_EfuI"/>
    <property type="match status" value="1"/>
</dbReference>
<organism evidence="2">
    <name type="scientific">Dichomitus squalens</name>
    <dbReference type="NCBI Taxonomy" id="114155"/>
    <lineage>
        <taxon>Eukaryota</taxon>
        <taxon>Fungi</taxon>
        <taxon>Dikarya</taxon>
        <taxon>Basidiomycota</taxon>
        <taxon>Agaricomycotina</taxon>
        <taxon>Agaricomycetes</taxon>
        <taxon>Polyporales</taxon>
        <taxon>Polyporaceae</taxon>
        <taxon>Dichomitus</taxon>
    </lineage>
</organism>
<dbReference type="GO" id="GO:0016491">
    <property type="term" value="F:oxidoreductase activity"/>
    <property type="evidence" value="ECO:0007669"/>
    <property type="project" value="InterPro"/>
</dbReference>
<evidence type="ECO:0000313" key="2">
    <source>
        <dbReference type="EMBL" id="TBU28495.1"/>
    </source>
</evidence>